<dbReference type="InterPro" id="IPR011611">
    <property type="entry name" value="PfkB_dom"/>
</dbReference>
<evidence type="ECO:0000256" key="4">
    <source>
        <dbReference type="ARBA" id="ARBA00022777"/>
    </source>
</evidence>
<feature type="domain" description="Carbohydrate kinase PfkB" evidence="7">
    <location>
        <begin position="9"/>
        <end position="292"/>
    </location>
</feature>
<evidence type="ECO:0000256" key="3">
    <source>
        <dbReference type="ARBA" id="ARBA00022741"/>
    </source>
</evidence>
<name>A0A0B8NBQ5_9NOCA</name>
<gene>
    <name evidence="8" type="ORF">NS506_04416</name>
    <name evidence="9" type="ORF">NSK11_contig00110-0010</name>
</gene>
<evidence type="ECO:0000313" key="11">
    <source>
        <dbReference type="Proteomes" id="UP000180166"/>
    </source>
</evidence>
<evidence type="ECO:0000256" key="2">
    <source>
        <dbReference type="ARBA" id="ARBA00022679"/>
    </source>
</evidence>
<dbReference type="GO" id="GO:0008662">
    <property type="term" value="F:1-phosphofructokinase activity"/>
    <property type="evidence" value="ECO:0007669"/>
    <property type="project" value="UniProtKB-EC"/>
</dbReference>
<evidence type="ECO:0000313" key="9">
    <source>
        <dbReference type="EMBL" id="GAP31303.1"/>
    </source>
</evidence>
<dbReference type="GO" id="GO:0005524">
    <property type="term" value="F:ATP binding"/>
    <property type="evidence" value="ECO:0007669"/>
    <property type="project" value="UniProtKB-KW"/>
</dbReference>
<dbReference type="KEGG" id="nsr:NS506_04416"/>
<evidence type="ECO:0000256" key="1">
    <source>
        <dbReference type="ARBA" id="ARBA00010688"/>
    </source>
</evidence>
<dbReference type="GO" id="GO:0005829">
    <property type="term" value="C:cytosol"/>
    <property type="evidence" value="ECO:0007669"/>
    <property type="project" value="TreeGrafter"/>
</dbReference>
<dbReference type="EMBL" id="CP017839">
    <property type="protein sequence ID" value="APA98464.1"/>
    <property type="molecule type" value="Genomic_DNA"/>
</dbReference>
<keyword evidence="5" id="KW-0067">ATP-binding</keyword>
<keyword evidence="10" id="KW-1185">Reference proteome</keyword>
<accession>A0A0B8NBQ5</accession>
<evidence type="ECO:0000313" key="8">
    <source>
        <dbReference type="EMBL" id="APA98464.1"/>
    </source>
</evidence>
<dbReference type="Proteomes" id="UP000180166">
    <property type="component" value="Chromosome"/>
</dbReference>
<dbReference type="NCBIfam" id="TIGR03168">
    <property type="entry name" value="1-PFK"/>
    <property type="match status" value="1"/>
</dbReference>
<keyword evidence="3" id="KW-0547">Nucleotide-binding</keyword>
<comment type="similarity">
    <text evidence="1">Belongs to the carbohydrate kinase PfkB family.</text>
</comment>
<protein>
    <submittedName>
        <fullName evidence="8">1-phosphofructokinase</fullName>
        <ecNumber evidence="8">2.7.1.56</ecNumber>
    </submittedName>
    <submittedName>
        <fullName evidence="9">6-phosphofructokinase</fullName>
    </submittedName>
</protein>
<dbReference type="EMBL" id="BBYQ01000110">
    <property type="protein sequence ID" value="GAP31303.1"/>
    <property type="molecule type" value="Genomic_DNA"/>
</dbReference>
<dbReference type="InterPro" id="IPR017583">
    <property type="entry name" value="Tagatose/fructose_Pkinase"/>
</dbReference>
<sequence>MSIVTLTMNPAIDLATTAQHIHPTDKIRCTAPRFDPGGGGINVARTVAALGEPVTAVFPAGGPAGALLEQLVRDAGVPARPVAVEGATRESFSVTDTVSGEQFRFVLPGPRSTAPEHHRCLVELERAVRDARYVVASGSLPPGAPADFYQTVADLLAAMDARLILDTSGAPLRAIRKGIHLIKPSVRELAEYVGHPLPDAPARVAAVRRLIAAGIAEIVVLSLGAEGALVATAVGEEWFAPVEVTVRTGIGAGDAMVGGIAVGLSRGYSVGDAVRLGLCSAAAALETPGTRPGIAARIMERFEALTAVPQVSPGS</sequence>
<dbReference type="PANTHER" id="PTHR46566">
    <property type="entry name" value="1-PHOSPHOFRUCTOKINASE-RELATED"/>
    <property type="match status" value="1"/>
</dbReference>
<proteinExistence type="inferred from homology"/>
<reference evidence="8 11" key="3">
    <citation type="submission" date="2016-10" db="EMBL/GenBank/DDBJ databases">
        <title>Genome sequence of Nocardia seriolae strain EM150506, isolated from Anguila japonica.</title>
        <authorList>
            <person name="Han H.-J."/>
        </authorList>
    </citation>
    <scope>NUCLEOTIDE SEQUENCE [LARGE SCALE GENOMIC DNA]</scope>
    <source>
        <strain evidence="8 11">EM150506</strain>
    </source>
</reference>
<dbReference type="PANTHER" id="PTHR46566:SF2">
    <property type="entry name" value="ATP-DEPENDENT 6-PHOSPHOFRUCTOKINASE ISOZYME 2"/>
    <property type="match status" value="1"/>
</dbReference>
<dbReference type="RefSeq" id="WP_033089846.1">
    <property type="nucleotide sequence ID" value="NZ_AP017900.1"/>
</dbReference>
<dbReference type="PROSITE" id="PS00583">
    <property type="entry name" value="PFKB_KINASES_1"/>
    <property type="match status" value="1"/>
</dbReference>
<reference evidence="10" key="1">
    <citation type="submission" date="2015-07" db="EMBL/GenBank/DDBJ databases">
        <title>Nocardia seriolae U-1 whole genome shotgun sequence.</title>
        <authorList>
            <person name="Imajoh M."/>
            <person name="Fukumoto Y."/>
            <person name="Sukeda M."/>
            <person name="Yamane J."/>
            <person name="Yamasaki K."/>
            <person name="Shimizu M."/>
            <person name="Ohnishi K."/>
            <person name="Oshima S."/>
        </authorList>
    </citation>
    <scope>NUCLEOTIDE SEQUENCE [LARGE SCALE GENOMIC DNA]</scope>
    <source>
        <strain evidence="10">U-1</strain>
    </source>
</reference>
<dbReference type="Gene3D" id="3.40.1190.20">
    <property type="match status" value="1"/>
</dbReference>
<reference evidence="9 10" key="2">
    <citation type="journal article" date="2016" name="Genome Announc.">
        <title>Draft Genome Sequence of Erythromycin- and Oxytetracycline-Sensitive Nocardia seriolae Strain U-1 (NBRC 110359).</title>
        <authorList>
            <person name="Imajoh M."/>
            <person name="Sukeda M."/>
            <person name="Shimizu M."/>
            <person name="Yamane J."/>
            <person name="Ohnishi K."/>
            <person name="Oshima S."/>
        </authorList>
    </citation>
    <scope>NUCLEOTIDE SEQUENCE [LARGE SCALE GENOMIC DNA]</scope>
    <source>
        <strain evidence="9 10">U-1</strain>
    </source>
</reference>
<dbReference type="OrthoDB" id="9801219at2"/>
<organism evidence="8 11">
    <name type="scientific">Nocardia seriolae</name>
    <dbReference type="NCBI Taxonomy" id="37332"/>
    <lineage>
        <taxon>Bacteria</taxon>
        <taxon>Bacillati</taxon>
        <taxon>Actinomycetota</taxon>
        <taxon>Actinomycetes</taxon>
        <taxon>Mycobacteriales</taxon>
        <taxon>Nocardiaceae</taxon>
        <taxon>Nocardia</taxon>
    </lineage>
</organism>
<keyword evidence="2 6" id="KW-0808">Transferase</keyword>
<dbReference type="Proteomes" id="UP000037179">
    <property type="component" value="Unassembled WGS sequence"/>
</dbReference>
<dbReference type="EC" id="2.7.1.56" evidence="8"/>
<dbReference type="SUPFAM" id="SSF53613">
    <property type="entry name" value="Ribokinase-like"/>
    <property type="match status" value="1"/>
</dbReference>
<evidence type="ECO:0000313" key="10">
    <source>
        <dbReference type="Proteomes" id="UP000037179"/>
    </source>
</evidence>
<evidence type="ECO:0000256" key="5">
    <source>
        <dbReference type="ARBA" id="ARBA00022840"/>
    </source>
</evidence>
<dbReference type="Pfam" id="PF00294">
    <property type="entry name" value="PfkB"/>
    <property type="match status" value="1"/>
</dbReference>
<dbReference type="CDD" id="cd01164">
    <property type="entry name" value="FruK_PfkB_like"/>
    <property type="match status" value="1"/>
</dbReference>
<dbReference type="InterPro" id="IPR029056">
    <property type="entry name" value="Ribokinase-like"/>
</dbReference>
<dbReference type="PIRSF" id="PIRSF000535">
    <property type="entry name" value="1PFK/6PFK/LacC"/>
    <property type="match status" value="1"/>
</dbReference>
<dbReference type="GO" id="GO:0003872">
    <property type="term" value="F:6-phosphofructokinase activity"/>
    <property type="evidence" value="ECO:0007669"/>
    <property type="project" value="TreeGrafter"/>
</dbReference>
<evidence type="ECO:0000256" key="6">
    <source>
        <dbReference type="PIRNR" id="PIRNR000535"/>
    </source>
</evidence>
<dbReference type="AlphaFoldDB" id="A0A0B8NBQ5"/>
<evidence type="ECO:0000259" key="7">
    <source>
        <dbReference type="Pfam" id="PF00294"/>
    </source>
</evidence>
<keyword evidence="4" id="KW-0418">Kinase</keyword>
<dbReference type="GeneID" id="93375103"/>
<dbReference type="InterPro" id="IPR002173">
    <property type="entry name" value="Carboh/pur_kinase_PfkB_CS"/>
</dbReference>